<comment type="function">
    <text evidence="2">Purine nucleoside enzyme that catalyzes the phosphorolysis of adenosine and inosine nucleosides, yielding D-ribose 1-phosphate and the respective free bases, adenine and hypoxanthine. Also catalyzes the phosphorolysis of S-methyl-5'-thioadenosine into adenine and S-methyl-5-thio-alpha-D-ribose 1-phosphate. Also has adenosine deaminase activity.</text>
</comment>
<comment type="catalytic activity">
    <reaction evidence="1">
        <text>inosine + phosphate = alpha-D-ribose 1-phosphate + hypoxanthine</text>
        <dbReference type="Rhea" id="RHEA:27646"/>
        <dbReference type="ChEBI" id="CHEBI:17368"/>
        <dbReference type="ChEBI" id="CHEBI:17596"/>
        <dbReference type="ChEBI" id="CHEBI:43474"/>
        <dbReference type="ChEBI" id="CHEBI:57720"/>
        <dbReference type="EC" id="2.4.2.1"/>
    </reaction>
    <physiologicalReaction direction="left-to-right" evidence="1">
        <dbReference type="Rhea" id="RHEA:27647"/>
    </physiologicalReaction>
</comment>
<evidence type="ECO:0000313" key="12">
    <source>
        <dbReference type="Proteomes" id="UP000746751"/>
    </source>
</evidence>
<dbReference type="CDD" id="cd16833">
    <property type="entry name" value="YfiH"/>
    <property type="match status" value="1"/>
</dbReference>
<comment type="catalytic activity">
    <reaction evidence="8">
        <text>adenosine + H2O + H(+) = inosine + NH4(+)</text>
        <dbReference type="Rhea" id="RHEA:24408"/>
        <dbReference type="ChEBI" id="CHEBI:15377"/>
        <dbReference type="ChEBI" id="CHEBI:15378"/>
        <dbReference type="ChEBI" id="CHEBI:16335"/>
        <dbReference type="ChEBI" id="CHEBI:17596"/>
        <dbReference type="ChEBI" id="CHEBI:28938"/>
        <dbReference type="EC" id="3.5.4.4"/>
    </reaction>
    <physiologicalReaction direction="left-to-right" evidence="8">
        <dbReference type="Rhea" id="RHEA:24409"/>
    </physiologicalReaction>
</comment>
<evidence type="ECO:0000256" key="5">
    <source>
        <dbReference type="ARBA" id="ARBA00022723"/>
    </source>
</evidence>
<comment type="catalytic activity">
    <reaction evidence="9">
        <text>adenosine + phosphate = alpha-D-ribose 1-phosphate + adenine</text>
        <dbReference type="Rhea" id="RHEA:27642"/>
        <dbReference type="ChEBI" id="CHEBI:16335"/>
        <dbReference type="ChEBI" id="CHEBI:16708"/>
        <dbReference type="ChEBI" id="CHEBI:43474"/>
        <dbReference type="ChEBI" id="CHEBI:57720"/>
        <dbReference type="EC" id="2.4.2.1"/>
    </reaction>
    <physiologicalReaction direction="left-to-right" evidence="9">
        <dbReference type="Rhea" id="RHEA:27643"/>
    </physiologicalReaction>
</comment>
<evidence type="ECO:0000256" key="3">
    <source>
        <dbReference type="ARBA" id="ARBA00007353"/>
    </source>
</evidence>
<evidence type="ECO:0000256" key="7">
    <source>
        <dbReference type="ARBA" id="ARBA00022833"/>
    </source>
</evidence>
<comment type="similarity">
    <text evidence="3">Belongs to the purine nucleoside phosphorylase YfiH/LACC1 family.</text>
</comment>
<dbReference type="InterPro" id="IPR003730">
    <property type="entry name" value="Cu_polyphenol_OxRdtase"/>
</dbReference>
<evidence type="ECO:0000313" key="11">
    <source>
        <dbReference type="EMBL" id="HJG30748.1"/>
    </source>
</evidence>
<evidence type="ECO:0000256" key="6">
    <source>
        <dbReference type="ARBA" id="ARBA00022801"/>
    </source>
</evidence>
<keyword evidence="7" id="KW-0862">Zinc</keyword>
<evidence type="ECO:0000256" key="2">
    <source>
        <dbReference type="ARBA" id="ARBA00003215"/>
    </source>
</evidence>
<sequence length="260" mass="27778">MVERVRHGSVALVEGSDGPVRFAFTERTGGVSQAPYESLNLGAHVGDDSDAVAENRRRVLAALGAEDLVDNLLVPNQVHGDDVVVVDSAELEALSRVRELIAAGADAIVCTVPDVPVMLCFADCVPVVLTCPGGFAVVHSGWKGTIAAISAKAARILMDRAGEDPASIRAYIGPHILGDEYEVSRDLLQRFADRFDRIEMNAARLLDLSAAIAEALEGEGLSADSICDTELSTMRENDRFFSYRKEAGTCGRHAAVALMR</sequence>
<comment type="caution">
    <text evidence="11">The sequence shown here is derived from an EMBL/GenBank/DDBJ whole genome shotgun (WGS) entry which is preliminary data.</text>
</comment>
<name>A0A921LT07_9ACTN</name>
<keyword evidence="4" id="KW-0808">Transferase</keyword>
<protein>
    <submittedName>
        <fullName evidence="11">Polyphenol oxidase family protein</fullName>
    </submittedName>
</protein>
<dbReference type="AlphaFoldDB" id="A0A921LT07"/>
<comment type="catalytic activity">
    <reaction evidence="10">
        <text>S-methyl-5'-thioadenosine + phosphate = 5-(methylsulfanyl)-alpha-D-ribose 1-phosphate + adenine</text>
        <dbReference type="Rhea" id="RHEA:11852"/>
        <dbReference type="ChEBI" id="CHEBI:16708"/>
        <dbReference type="ChEBI" id="CHEBI:17509"/>
        <dbReference type="ChEBI" id="CHEBI:43474"/>
        <dbReference type="ChEBI" id="CHEBI:58533"/>
        <dbReference type="EC" id="2.4.2.28"/>
    </reaction>
    <physiologicalReaction direction="left-to-right" evidence="10">
        <dbReference type="Rhea" id="RHEA:11853"/>
    </physiologicalReaction>
</comment>
<dbReference type="Gene3D" id="3.60.140.10">
    <property type="entry name" value="CNF1/YfiH-like putative cysteine hydrolases"/>
    <property type="match status" value="1"/>
</dbReference>
<evidence type="ECO:0000256" key="1">
    <source>
        <dbReference type="ARBA" id="ARBA00000553"/>
    </source>
</evidence>
<dbReference type="GO" id="GO:0005507">
    <property type="term" value="F:copper ion binding"/>
    <property type="evidence" value="ECO:0007669"/>
    <property type="project" value="TreeGrafter"/>
</dbReference>
<dbReference type="GO" id="GO:0016787">
    <property type="term" value="F:hydrolase activity"/>
    <property type="evidence" value="ECO:0007669"/>
    <property type="project" value="UniProtKB-KW"/>
</dbReference>
<reference evidence="11" key="1">
    <citation type="journal article" date="2021" name="PeerJ">
        <title>Extensive microbial diversity within the chicken gut microbiome revealed by metagenomics and culture.</title>
        <authorList>
            <person name="Gilroy R."/>
            <person name="Ravi A."/>
            <person name="Getino M."/>
            <person name="Pursley I."/>
            <person name="Horton D.L."/>
            <person name="Alikhan N.F."/>
            <person name="Baker D."/>
            <person name="Gharbi K."/>
            <person name="Hall N."/>
            <person name="Watson M."/>
            <person name="Adriaenssens E.M."/>
            <person name="Foster-Nyarko E."/>
            <person name="Jarju S."/>
            <person name="Secka A."/>
            <person name="Antonio M."/>
            <person name="Oren A."/>
            <person name="Chaudhuri R.R."/>
            <person name="La Ragione R."/>
            <person name="Hildebrand F."/>
            <person name="Pallen M.J."/>
        </authorList>
    </citation>
    <scope>NUCLEOTIDE SEQUENCE</scope>
    <source>
        <strain evidence="11">ChiGjej2B2-7701</strain>
    </source>
</reference>
<evidence type="ECO:0000256" key="10">
    <source>
        <dbReference type="ARBA" id="ARBA00049893"/>
    </source>
</evidence>
<reference evidence="11" key="2">
    <citation type="submission" date="2021-09" db="EMBL/GenBank/DDBJ databases">
        <authorList>
            <person name="Gilroy R."/>
        </authorList>
    </citation>
    <scope>NUCLEOTIDE SEQUENCE</scope>
    <source>
        <strain evidence="11">ChiGjej2B2-7701</strain>
    </source>
</reference>
<dbReference type="InterPro" id="IPR011324">
    <property type="entry name" value="Cytotoxic_necrot_fac-like_cat"/>
</dbReference>
<dbReference type="Proteomes" id="UP000746751">
    <property type="component" value="Unassembled WGS sequence"/>
</dbReference>
<dbReference type="SUPFAM" id="SSF64438">
    <property type="entry name" value="CNF1/YfiH-like putative cysteine hydrolases"/>
    <property type="match status" value="1"/>
</dbReference>
<dbReference type="InterPro" id="IPR038371">
    <property type="entry name" value="Cu_polyphenol_OxRdtase_sf"/>
</dbReference>
<evidence type="ECO:0000256" key="8">
    <source>
        <dbReference type="ARBA" id="ARBA00047989"/>
    </source>
</evidence>
<keyword evidence="5" id="KW-0479">Metal-binding</keyword>
<dbReference type="Pfam" id="PF02578">
    <property type="entry name" value="Cu-oxidase_4"/>
    <property type="match status" value="1"/>
</dbReference>
<proteinExistence type="inferred from homology"/>
<dbReference type="EMBL" id="DYVF01000034">
    <property type="protein sequence ID" value="HJG30748.1"/>
    <property type="molecule type" value="Genomic_DNA"/>
</dbReference>
<dbReference type="PANTHER" id="PTHR30616">
    <property type="entry name" value="UNCHARACTERIZED PROTEIN YFIH"/>
    <property type="match status" value="1"/>
</dbReference>
<keyword evidence="6" id="KW-0378">Hydrolase</keyword>
<dbReference type="GO" id="GO:0017061">
    <property type="term" value="F:S-methyl-5-thioadenosine phosphorylase activity"/>
    <property type="evidence" value="ECO:0007669"/>
    <property type="project" value="UniProtKB-EC"/>
</dbReference>
<organism evidence="11 12">
    <name type="scientific">Collinsella ihumii</name>
    <dbReference type="NCBI Taxonomy" id="1720204"/>
    <lineage>
        <taxon>Bacteria</taxon>
        <taxon>Bacillati</taxon>
        <taxon>Actinomycetota</taxon>
        <taxon>Coriobacteriia</taxon>
        <taxon>Coriobacteriales</taxon>
        <taxon>Coriobacteriaceae</taxon>
        <taxon>Collinsella</taxon>
    </lineage>
</organism>
<accession>A0A921LT07</accession>
<evidence type="ECO:0000256" key="4">
    <source>
        <dbReference type="ARBA" id="ARBA00022679"/>
    </source>
</evidence>
<dbReference type="PANTHER" id="PTHR30616:SF2">
    <property type="entry name" value="PURINE NUCLEOSIDE PHOSPHORYLASE LACC1"/>
    <property type="match status" value="1"/>
</dbReference>
<gene>
    <name evidence="11" type="ORF">K8U80_05065</name>
</gene>
<evidence type="ECO:0000256" key="9">
    <source>
        <dbReference type="ARBA" id="ARBA00048968"/>
    </source>
</evidence>